<name>J9GD09_9ZZZZ</name>
<reference evidence="1" key="1">
    <citation type="journal article" date="2012" name="PLoS ONE">
        <title>Gene sets for utilization of primary and secondary nutrition supplies in the distal gut of endangered iberian lynx.</title>
        <authorList>
            <person name="Alcaide M."/>
            <person name="Messina E."/>
            <person name="Richter M."/>
            <person name="Bargiela R."/>
            <person name="Peplies J."/>
            <person name="Huws S.A."/>
            <person name="Newbold C.J."/>
            <person name="Golyshin P.N."/>
            <person name="Simon M.A."/>
            <person name="Lopez G."/>
            <person name="Yakimov M.M."/>
            <person name="Ferrer M."/>
        </authorList>
    </citation>
    <scope>NUCLEOTIDE SEQUENCE</scope>
</reference>
<protein>
    <submittedName>
        <fullName evidence="1">Uncharacterized protein</fullName>
    </submittedName>
</protein>
<accession>J9GD09</accession>
<dbReference type="AlphaFoldDB" id="J9GD09"/>
<dbReference type="EMBL" id="AMCI01004846">
    <property type="protein sequence ID" value="EJW97274.1"/>
    <property type="molecule type" value="Genomic_DNA"/>
</dbReference>
<sequence length="35" mass="3925">MDIVDKICAEAKPIDNNGTIPENQQPVMKTIRIID</sequence>
<comment type="caution">
    <text evidence="1">The sequence shown here is derived from an EMBL/GenBank/DDBJ whole genome shotgun (WGS) entry which is preliminary data.</text>
</comment>
<organism evidence="1">
    <name type="scientific">gut metagenome</name>
    <dbReference type="NCBI Taxonomy" id="749906"/>
    <lineage>
        <taxon>unclassified sequences</taxon>
        <taxon>metagenomes</taxon>
        <taxon>organismal metagenomes</taxon>
    </lineage>
</organism>
<proteinExistence type="predicted"/>
<evidence type="ECO:0000313" key="1">
    <source>
        <dbReference type="EMBL" id="EJW97274.1"/>
    </source>
</evidence>
<gene>
    <name evidence="1" type="ORF">EVA_14619</name>
</gene>